<feature type="domain" description="HAMP" evidence="11">
    <location>
        <begin position="88"/>
        <end position="131"/>
    </location>
</feature>
<evidence type="ECO:0000256" key="3">
    <source>
        <dbReference type="ARBA" id="ARBA00012438"/>
    </source>
</evidence>
<evidence type="ECO:0000259" key="11">
    <source>
        <dbReference type="PROSITE" id="PS50885"/>
    </source>
</evidence>
<evidence type="ECO:0000256" key="6">
    <source>
        <dbReference type="ARBA" id="ARBA00022777"/>
    </source>
</evidence>
<dbReference type="GO" id="GO:0016020">
    <property type="term" value="C:membrane"/>
    <property type="evidence" value="ECO:0007669"/>
    <property type="project" value="UniProtKB-SubCell"/>
</dbReference>
<dbReference type="GO" id="GO:0000155">
    <property type="term" value="F:phosphorelay sensor kinase activity"/>
    <property type="evidence" value="ECO:0007669"/>
    <property type="project" value="InterPro"/>
</dbReference>
<dbReference type="Pfam" id="PF02518">
    <property type="entry name" value="HATPase_c"/>
    <property type="match status" value="1"/>
</dbReference>
<protein>
    <recommendedName>
        <fullName evidence="3">histidine kinase</fullName>
        <ecNumber evidence="3">2.7.13.3</ecNumber>
    </recommendedName>
</protein>
<dbReference type="InterPro" id="IPR036890">
    <property type="entry name" value="HATPase_C_sf"/>
</dbReference>
<dbReference type="InterPro" id="IPR003594">
    <property type="entry name" value="HATPase_dom"/>
</dbReference>
<evidence type="ECO:0000259" key="10">
    <source>
        <dbReference type="PROSITE" id="PS50109"/>
    </source>
</evidence>
<dbReference type="EMBL" id="LK996017">
    <property type="protein sequence ID" value="CDX03800.1"/>
    <property type="molecule type" value="Genomic_DNA"/>
</dbReference>
<keyword evidence="4" id="KW-0597">Phosphoprotein</keyword>
<evidence type="ECO:0000313" key="12">
    <source>
        <dbReference type="EMBL" id="CDX03800.1"/>
    </source>
</evidence>
<keyword evidence="6" id="KW-0418">Kinase</keyword>
<accession>A0A098B5Y9</accession>
<keyword evidence="5 12" id="KW-0808">Transferase</keyword>
<dbReference type="PRINTS" id="PR00344">
    <property type="entry name" value="BCTRLSENSOR"/>
</dbReference>
<dbReference type="RefSeq" id="WP_208926225.1">
    <property type="nucleotide sequence ID" value="NZ_LK996017.1"/>
</dbReference>
<keyword evidence="8 9" id="KW-0472">Membrane</keyword>
<dbReference type="InterPro" id="IPR004358">
    <property type="entry name" value="Sig_transdc_His_kin-like_C"/>
</dbReference>
<evidence type="ECO:0000256" key="8">
    <source>
        <dbReference type="ARBA" id="ARBA00023136"/>
    </source>
</evidence>
<evidence type="ECO:0000256" key="4">
    <source>
        <dbReference type="ARBA" id="ARBA00022553"/>
    </source>
</evidence>
<dbReference type="Gene3D" id="3.30.565.10">
    <property type="entry name" value="Histidine kinase-like ATPase, C-terminal domain"/>
    <property type="match status" value="1"/>
</dbReference>
<reference evidence="12" key="1">
    <citation type="submission" date="2014-07" db="EMBL/GenBank/DDBJ databases">
        <authorList>
            <person name="Hornung V.Bastian."/>
        </authorList>
    </citation>
    <scope>NUCLEOTIDE SEQUENCE</scope>
    <source>
        <strain evidence="12">PCE-S</strain>
    </source>
</reference>
<dbReference type="Gene3D" id="6.10.340.10">
    <property type="match status" value="1"/>
</dbReference>
<dbReference type="CDD" id="cd00075">
    <property type="entry name" value="HATPase"/>
    <property type="match status" value="1"/>
</dbReference>
<dbReference type="Pfam" id="PF00512">
    <property type="entry name" value="HisKA"/>
    <property type="match status" value="1"/>
</dbReference>
<name>A0A098B5Y9_DESHA</name>
<dbReference type="PANTHER" id="PTHR43711">
    <property type="entry name" value="TWO-COMPONENT HISTIDINE KINASE"/>
    <property type="match status" value="1"/>
</dbReference>
<gene>
    <name evidence="12" type="ORF">DPCES_3914</name>
</gene>
<proteinExistence type="predicted"/>
<feature type="transmembrane region" description="Helical" evidence="9">
    <location>
        <begin position="12"/>
        <end position="39"/>
    </location>
</feature>
<keyword evidence="7" id="KW-0902">Two-component regulatory system</keyword>
<dbReference type="SUPFAM" id="SSF47384">
    <property type="entry name" value="Homodimeric domain of signal transducing histidine kinase"/>
    <property type="match status" value="1"/>
</dbReference>
<evidence type="ECO:0000256" key="2">
    <source>
        <dbReference type="ARBA" id="ARBA00004370"/>
    </source>
</evidence>
<dbReference type="PANTHER" id="PTHR43711:SF1">
    <property type="entry name" value="HISTIDINE KINASE 1"/>
    <property type="match status" value="1"/>
</dbReference>
<dbReference type="PROSITE" id="PS50109">
    <property type="entry name" value="HIS_KIN"/>
    <property type="match status" value="1"/>
</dbReference>
<comment type="subcellular location">
    <subcellularLocation>
        <location evidence="2">Membrane</location>
    </subcellularLocation>
</comment>
<keyword evidence="9" id="KW-0812">Transmembrane</keyword>
<organism evidence="12">
    <name type="scientific">Desulfitobacterium hafniense</name>
    <name type="common">Desulfitobacterium frappieri</name>
    <dbReference type="NCBI Taxonomy" id="49338"/>
    <lineage>
        <taxon>Bacteria</taxon>
        <taxon>Bacillati</taxon>
        <taxon>Bacillota</taxon>
        <taxon>Clostridia</taxon>
        <taxon>Eubacteriales</taxon>
        <taxon>Desulfitobacteriaceae</taxon>
        <taxon>Desulfitobacterium</taxon>
    </lineage>
</organism>
<dbReference type="FunFam" id="1.10.287.130:FF:000001">
    <property type="entry name" value="Two-component sensor histidine kinase"/>
    <property type="match status" value="1"/>
</dbReference>
<dbReference type="PATRIC" id="fig|49338.4.peg.4205"/>
<dbReference type="InterPro" id="IPR036097">
    <property type="entry name" value="HisK_dim/P_sf"/>
</dbReference>
<evidence type="ECO:0000256" key="7">
    <source>
        <dbReference type="ARBA" id="ARBA00023012"/>
    </source>
</evidence>
<dbReference type="FunFam" id="3.30.565.10:FF:000006">
    <property type="entry name" value="Sensor histidine kinase WalK"/>
    <property type="match status" value="1"/>
</dbReference>
<feature type="domain" description="Histidine kinase" evidence="10">
    <location>
        <begin position="139"/>
        <end position="354"/>
    </location>
</feature>
<dbReference type="AlphaFoldDB" id="A0A098B5Y9"/>
<evidence type="ECO:0000256" key="1">
    <source>
        <dbReference type="ARBA" id="ARBA00000085"/>
    </source>
</evidence>
<keyword evidence="9" id="KW-1133">Transmembrane helix</keyword>
<dbReference type="InterPro" id="IPR050736">
    <property type="entry name" value="Sensor_HK_Regulatory"/>
</dbReference>
<dbReference type="Gene3D" id="1.10.287.130">
    <property type="match status" value="1"/>
</dbReference>
<dbReference type="InterPro" id="IPR005467">
    <property type="entry name" value="His_kinase_dom"/>
</dbReference>
<dbReference type="CDD" id="cd06225">
    <property type="entry name" value="HAMP"/>
    <property type="match status" value="1"/>
</dbReference>
<dbReference type="EC" id="2.7.13.3" evidence="3"/>
<dbReference type="PROSITE" id="PS50885">
    <property type="entry name" value="HAMP"/>
    <property type="match status" value="1"/>
</dbReference>
<dbReference type="SMART" id="SM00387">
    <property type="entry name" value="HATPase_c"/>
    <property type="match status" value="1"/>
</dbReference>
<dbReference type="InterPro" id="IPR003661">
    <property type="entry name" value="HisK_dim/P_dom"/>
</dbReference>
<dbReference type="CDD" id="cd00082">
    <property type="entry name" value="HisKA"/>
    <property type="match status" value="1"/>
</dbReference>
<comment type="catalytic activity">
    <reaction evidence="1">
        <text>ATP + protein L-histidine = ADP + protein N-phospho-L-histidine.</text>
        <dbReference type="EC" id="2.7.13.3"/>
    </reaction>
</comment>
<dbReference type="SMART" id="SM00388">
    <property type="entry name" value="HisKA"/>
    <property type="match status" value="1"/>
</dbReference>
<dbReference type="InterPro" id="IPR003660">
    <property type="entry name" value="HAMP_dom"/>
</dbReference>
<sequence>MRNERPRPGPLFVIRGLMLLILVYGSALAGGYGITALIYRVTGPPSELLRQVFSGLTALALIAMVIGLTASWRMRRGQRPHENIHDILTDALAQIARGNFDVFLDAKATDMHHDLAEAINDMARGLGNLETMRQDFISNVSHEIQSPLTSISGFAGLLKKEDLPTEQRRRYAEIIEAESKRLSSLSENLLKLTTLDNSKLPLNRQDFRLDKQLENVALLLEPQWSAKNLTLEADLPLCILCGDEDLLSQVWTNLLHNAIKFTPEGGQISIGLRQEGDTAQVTIGDTGIGIGPEDRIHIFERFYKADKARARSAGGNGLGLSLVKKIVDLHEGSIRVESTIGKGTTFEIFLPGLHCV</sequence>
<evidence type="ECO:0000256" key="9">
    <source>
        <dbReference type="SAM" id="Phobius"/>
    </source>
</evidence>
<feature type="transmembrane region" description="Helical" evidence="9">
    <location>
        <begin position="51"/>
        <end position="72"/>
    </location>
</feature>
<dbReference type="SUPFAM" id="SSF55874">
    <property type="entry name" value="ATPase domain of HSP90 chaperone/DNA topoisomerase II/histidine kinase"/>
    <property type="match status" value="1"/>
</dbReference>
<evidence type="ECO:0000256" key="5">
    <source>
        <dbReference type="ARBA" id="ARBA00022679"/>
    </source>
</evidence>